<evidence type="ECO:0000313" key="2">
    <source>
        <dbReference type="Proteomes" id="UP000520198"/>
    </source>
</evidence>
<protein>
    <submittedName>
        <fullName evidence="1">Uncharacterized protein</fullName>
    </submittedName>
</protein>
<organism evidence="1 2">
    <name type="scientific">Ensifer oleiphilus</name>
    <dbReference type="NCBI Taxonomy" id="2742698"/>
    <lineage>
        <taxon>Bacteria</taxon>
        <taxon>Pseudomonadati</taxon>
        <taxon>Pseudomonadota</taxon>
        <taxon>Alphaproteobacteria</taxon>
        <taxon>Hyphomicrobiales</taxon>
        <taxon>Rhizobiaceae</taxon>
        <taxon>Sinorhizobium/Ensifer group</taxon>
        <taxon>Ensifer</taxon>
    </lineage>
</organism>
<dbReference type="Proteomes" id="UP000520198">
    <property type="component" value="Unassembled WGS sequence"/>
</dbReference>
<reference evidence="1 2" key="1">
    <citation type="submission" date="2020-06" db="EMBL/GenBank/DDBJ databases">
        <authorList>
            <person name="Grouzdev D.S."/>
        </authorList>
    </citation>
    <scope>NUCLEOTIDE SEQUENCE [LARGE SCALE GENOMIC DNA]</scope>
    <source>
        <strain evidence="1 2">HO-A22</strain>
    </source>
</reference>
<dbReference type="RefSeq" id="WP_176355116.1">
    <property type="nucleotide sequence ID" value="NZ_JABWDU010000006.1"/>
</dbReference>
<comment type="caution">
    <text evidence="1">The sequence shown here is derived from an EMBL/GenBank/DDBJ whole genome shotgun (WGS) entry which is preliminary data.</text>
</comment>
<accession>A0A7Y6UPU5</accession>
<name>A0A7Y6UPU5_9HYPH</name>
<keyword evidence="2" id="KW-1185">Reference proteome</keyword>
<proteinExistence type="predicted"/>
<gene>
    <name evidence="1" type="ORF">HT585_23015</name>
</gene>
<dbReference type="EMBL" id="JABWDU010000006">
    <property type="protein sequence ID" value="NVD41745.1"/>
    <property type="molecule type" value="Genomic_DNA"/>
</dbReference>
<sequence length="97" mass="11013">MDDPVLRNALREALLQLETDGHIVIVSTTLGSMVHAVANKIADVVPHTELSFRELYATRQLINQAIHDNRFFDREMPTLTGLTAEEFRIVADKLLRE</sequence>
<dbReference type="AlphaFoldDB" id="A0A7Y6UPU5"/>
<evidence type="ECO:0000313" key="1">
    <source>
        <dbReference type="EMBL" id="NVD41745.1"/>
    </source>
</evidence>